<dbReference type="InterPro" id="IPR036770">
    <property type="entry name" value="Ankyrin_rpt-contain_sf"/>
</dbReference>
<dbReference type="AlphaFoldDB" id="A0A2U1PSL2"/>
<evidence type="ECO:0000256" key="1">
    <source>
        <dbReference type="SAM" id="MobiDB-lite"/>
    </source>
</evidence>
<feature type="region of interest" description="Disordered" evidence="1">
    <location>
        <begin position="1"/>
        <end position="21"/>
    </location>
</feature>
<protein>
    <submittedName>
        <fullName evidence="2">Ankyrin repeat-containing domain, PGG domain protein</fullName>
    </submittedName>
</protein>
<dbReference type="SUPFAM" id="SSF48403">
    <property type="entry name" value="Ankyrin repeat"/>
    <property type="match status" value="1"/>
</dbReference>
<evidence type="ECO:0000313" key="3">
    <source>
        <dbReference type="Proteomes" id="UP000245207"/>
    </source>
</evidence>
<dbReference type="OrthoDB" id="1923662at2759"/>
<reference evidence="2 3" key="1">
    <citation type="journal article" date="2018" name="Mol. Plant">
        <title>The genome of Artemisia annua provides insight into the evolution of Asteraceae family and artemisinin biosynthesis.</title>
        <authorList>
            <person name="Shen Q."/>
            <person name="Zhang L."/>
            <person name="Liao Z."/>
            <person name="Wang S."/>
            <person name="Yan T."/>
            <person name="Shi P."/>
            <person name="Liu M."/>
            <person name="Fu X."/>
            <person name="Pan Q."/>
            <person name="Wang Y."/>
            <person name="Lv Z."/>
            <person name="Lu X."/>
            <person name="Zhang F."/>
            <person name="Jiang W."/>
            <person name="Ma Y."/>
            <person name="Chen M."/>
            <person name="Hao X."/>
            <person name="Li L."/>
            <person name="Tang Y."/>
            <person name="Lv G."/>
            <person name="Zhou Y."/>
            <person name="Sun X."/>
            <person name="Brodelius P.E."/>
            <person name="Rose J.K.C."/>
            <person name="Tang K."/>
        </authorList>
    </citation>
    <scope>NUCLEOTIDE SEQUENCE [LARGE SCALE GENOMIC DNA]</scope>
    <source>
        <strain evidence="3">cv. Huhao1</strain>
        <tissue evidence="2">Leaf</tissue>
    </source>
</reference>
<proteinExistence type="predicted"/>
<dbReference type="Gene3D" id="1.25.40.20">
    <property type="entry name" value="Ankyrin repeat-containing domain"/>
    <property type="match status" value="1"/>
</dbReference>
<dbReference type="STRING" id="35608.A0A2U1PSL2"/>
<dbReference type="Proteomes" id="UP000245207">
    <property type="component" value="Unassembled WGS sequence"/>
</dbReference>
<evidence type="ECO:0000313" key="2">
    <source>
        <dbReference type="EMBL" id="PWA88741.1"/>
    </source>
</evidence>
<accession>A0A2U1PSL2</accession>
<sequence length="90" mass="9931">MVPMSDSHKLTWQNSGGHTMLHETGCNNKTVEAAVEMLRRAPMLLGMTNRLGETALFTAALNGKAKIFKLLHDEVCRTTQGPDMKTFLQG</sequence>
<comment type="caution">
    <text evidence="2">The sequence shown here is derived from an EMBL/GenBank/DDBJ whole genome shotgun (WGS) entry which is preliminary data.</text>
</comment>
<name>A0A2U1PSL2_ARTAN</name>
<keyword evidence="3" id="KW-1185">Reference proteome</keyword>
<dbReference type="EMBL" id="PKPP01000784">
    <property type="protein sequence ID" value="PWA88741.1"/>
    <property type="molecule type" value="Genomic_DNA"/>
</dbReference>
<gene>
    <name evidence="2" type="ORF">CTI12_AA118310</name>
</gene>
<organism evidence="2 3">
    <name type="scientific">Artemisia annua</name>
    <name type="common">Sweet wormwood</name>
    <dbReference type="NCBI Taxonomy" id="35608"/>
    <lineage>
        <taxon>Eukaryota</taxon>
        <taxon>Viridiplantae</taxon>
        <taxon>Streptophyta</taxon>
        <taxon>Embryophyta</taxon>
        <taxon>Tracheophyta</taxon>
        <taxon>Spermatophyta</taxon>
        <taxon>Magnoliopsida</taxon>
        <taxon>eudicotyledons</taxon>
        <taxon>Gunneridae</taxon>
        <taxon>Pentapetalae</taxon>
        <taxon>asterids</taxon>
        <taxon>campanulids</taxon>
        <taxon>Asterales</taxon>
        <taxon>Asteraceae</taxon>
        <taxon>Asteroideae</taxon>
        <taxon>Anthemideae</taxon>
        <taxon>Artemisiinae</taxon>
        <taxon>Artemisia</taxon>
    </lineage>
</organism>